<dbReference type="EMBL" id="QGNW01001530">
    <property type="protein sequence ID" value="RVW37680.1"/>
    <property type="molecule type" value="Genomic_DNA"/>
</dbReference>
<reference evidence="1 2" key="1">
    <citation type="journal article" date="2018" name="PLoS Genet.">
        <title>Population sequencing reveals clonal diversity and ancestral inbreeding in the grapevine cultivar Chardonnay.</title>
        <authorList>
            <person name="Roach M.J."/>
            <person name="Johnson D.L."/>
            <person name="Bohlmann J."/>
            <person name="van Vuuren H.J."/>
            <person name="Jones S.J."/>
            <person name="Pretorius I.S."/>
            <person name="Schmidt S.A."/>
            <person name="Borneman A.R."/>
        </authorList>
    </citation>
    <scope>NUCLEOTIDE SEQUENCE [LARGE SCALE GENOMIC DNA]</scope>
    <source>
        <strain evidence="2">cv. Chardonnay</strain>
        <tissue evidence="1">Leaf</tissue>
    </source>
</reference>
<evidence type="ECO:0000313" key="1">
    <source>
        <dbReference type="EMBL" id="RVW37680.1"/>
    </source>
</evidence>
<sequence>MGAIIGSGRGARVVATGGLDLPGSLESELSSRGARGMGVRGSWGLALYAPGTAPVDPGYIDSGSGLEFATWLLNADDEEDLMLRLECVTQRFLPLTSPSPGGELLAVFRSPTVFFRWLTPFEIIFLPLPDDRLWEVVVPAKGIRTGCPDAPSDGFVSHGVSRSISSYEWLSETMVMGCGPWLLVVIAYYPDVYALPASFALPWIGEAETSFAFP</sequence>
<accession>A0A438DQH9</accession>
<dbReference type="Proteomes" id="UP000288805">
    <property type="component" value="Unassembled WGS sequence"/>
</dbReference>
<evidence type="ECO:0000313" key="2">
    <source>
        <dbReference type="Proteomes" id="UP000288805"/>
    </source>
</evidence>
<name>A0A438DQH9_VITVI</name>
<proteinExistence type="predicted"/>
<organism evidence="1 2">
    <name type="scientific">Vitis vinifera</name>
    <name type="common">Grape</name>
    <dbReference type="NCBI Taxonomy" id="29760"/>
    <lineage>
        <taxon>Eukaryota</taxon>
        <taxon>Viridiplantae</taxon>
        <taxon>Streptophyta</taxon>
        <taxon>Embryophyta</taxon>
        <taxon>Tracheophyta</taxon>
        <taxon>Spermatophyta</taxon>
        <taxon>Magnoliopsida</taxon>
        <taxon>eudicotyledons</taxon>
        <taxon>Gunneridae</taxon>
        <taxon>Pentapetalae</taxon>
        <taxon>rosids</taxon>
        <taxon>Vitales</taxon>
        <taxon>Vitaceae</taxon>
        <taxon>Viteae</taxon>
        <taxon>Vitis</taxon>
    </lineage>
</organism>
<comment type="caution">
    <text evidence="1">The sequence shown here is derived from an EMBL/GenBank/DDBJ whole genome shotgun (WGS) entry which is preliminary data.</text>
</comment>
<dbReference type="AlphaFoldDB" id="A0A438DQH9"/>
<protein>
    <submittedName>
        <fullName evidence="1">Uncharacterized protein</fullName>
    </submittedName>
</protein>
<gene>
    <name evidence="1" type="ORF">CK203_109478</name>
</gene>